<feature type="transmembrane region" description="Helical" evidence="1">
    <location>
        <begin position="822"/>
        <end position="839"/>
    </location>
</feature>
<dbReference type="OrthoDB" id="427948at2759"/>
<name>A0A1Q9D135_SYMMI</name>
<evidence type="ECO:0000313" key="2">
    <source>
        <dbReference type="EMBL" id="OLP88876.1"/>
    </source>
</evidence>
<gene>
    <name evidence="2" type="ORF">AK812_SmicGene29732</name>
</gene>
<feature type="transmembrane region" description="Helical" evidence="1">
    <location>
        <begin position="628"/>
        <end position="645"/>
    </location>
</feature>
<organism evidence="2 3">
    <name type="scientific">Symbiodinium microadriaticum</name>
    <name type="common">Dinoflagellate</name>
    <name type="synonym">Zooxanthella microadriatica</name>
    <dbReference type="NCBI Taxonomy" id="2951"/>
    <lineage>
        <taxon>Eukaryota</taxon>
        <taxon>Sar</taxon>
        <taxon>Alveolata</taxon>
        <taxon>Dinophyceae</taxon>
        <taxon>Suessiales</taxon>
        <taxon>Symbiodiniaceae</taxon>
        <taxon>Symbiodinium</taxon>
    </lineage>
</organism>
<proteinExistence type="predicted"/>
<feature type="transmembrane region" description="Helical" evidence="1">
    <location>
        <begin position="798"/>
        <end position="815"/>
    </location>
</feature>
<keyword evidence="3" id="KW-1185">Reference proteome</keyword>
<sequence length="862" mass="97183">MAVLWWSPAEKLIVSEALGSVGDLLHTIRNTPVTFTNVKHTGYSRELRYHVEMFDDVEKILDDALEDEVCMNYHRSPIAYTFTGYRMLERNAVTLFTKKPQISSSSALSLLNNHEAIGTQPYGIGFAHGALNKYLRAYPDVHYAVRHSFRVASTKEQQVKRKLRWRYLKTEDDARTVAEPEREIDNDIVLLHMQVPYYSHIRDAHNFDTQLRAASYMAHMVVNYMHKKWKANVRSVCEEKGLNDPSDPDGTYLYLFTKFRTNQLMSKLMRGAVQMGYNRRHIDPSNHMRDEQGDTPQMHPSCTFMLCQIIGVTSGYRMFVLLRPVSAGTTEHVLAVDPCSIVMFDLGIQMQAKFVEKSTAGRMNPQPRQRLKQDVYRNPKVLLQLRAKDQDVIGEFNKDEISLKVLKEYMGIADGVMMITGGGTDLQGDPGAATLTSKPARVEKAVDLRLEAFDIIILAPGRHLICQRCAGVKGLRRGGRELGRVRGRLSDSFVDTRHPGDVMEGHTRAMDRLQVITLLMLRPLIVCAGPVHFLPNPTALQHCSFQGAMAQLRLLRPSHCKRLSVQCYAIIQQGSYVQAAKYSAQKTRPTFQKSMARNSAQAGTSCMIVEMCLMLICTRSLNLVEIDPFKALITLIISFLCANGCKQIDMKLTKLDPETVLCQGYLLKERAELYAEELCEHCGKPHVPYLELMKASGRQLSLAYQIFPFGAVIGKAVERFNNPPLVYWGTELKCLRAKPHVDKVKSMQGRKMTAGQATKYRVQLQMAMLKGAFMDCFLAYVTMVYFTAVMTQENVRDLVIGVAIVAALVAAARELKVRDGRVHFMVLHGVSSGFAFALFLYQEPGVDFTLGLAMVLVLQLIL</sequence>
<keyword evidence="1" id="KW-0472">Membrane</keyword>
<keyword evidence="1" id="KW-0812">Transmembrane</keyword>
<accession>A0A1Q9D135</accession>
<dbReference type="AlphaFoldDB" id="A0A1Q9D135"/>
<comment type="caution">
    <text evidence="2">The sequence shown here is derived from an EMBL/GenBank/DDBJ whole genome shotgun (WGS) entry which is preliminary data.</text>
</comment>
<evidence type="ECO:0000313" key="3">
    <source>
        <dbReference type="Proteomes" id="UP000186817"/>
    </source>
</evidence>
<evidence type="ECO:0000256" key="1">
    <source>
        <dbReference type="SAM" id="Phobius"/>
    </source>
</evidence>
<feature type="transmembrane region" description="Helical" evidence="1">
    <location>
        <begin position="767"/>
        <end position="786"/>
    </location>
</feature>
<dbReference type="Proteomes" id="UP000186817">
    <property type="component" value="Unassembled WGS sequence"/>
</dbReference>
<protein>
    <submittedName>
        <fullName evidence="2">Uncharacterized protein</fullName>
    </submittedName>
</protein>
<reference evidence="2 3" key="1">
    <citation type="submission" date="2016-02" db="EMBL/GenBank/DDBJ databases">
        <title>Genome analysis of coral dinoflagellate symbionts highlights evolutionary adaptations to a symbiotic lifestyle.</title>
        <authorList>
            <person name="Aranda M."/>
            <person name="Li Y."/>
            <person name="Liew Y.J."/>
            <person name="Baumgarten S."/>
            <person name="Simakov O."/>
            <person name="Wilson M."/>
            <person name="Piel J."/>
            <person name="Ashoor H."/>
            <person name="Bougouffa S."/>
            <person name="Bajic V.B."/>
            <person name="Ryu T."/>
            <person name="Ravasi T."/>
            <person name="Bayer T."/>
            <person name="Micklem G."/>
            <person name="Kim H."/>
            <person name="Bhak J."/>
            <person name="Lajeunesse T.C."/>
            <person name="Voolstra C.R."/>
        </authorList>
    </citation>
    <scope>NUCLEOTIDE SEQUENCE [LARGE SCALE GENOMIC DNA]</scope>
    <source>
        <strain evidence="2 3">CCMP2467</strain>
    </source>
</reference>
<dbReference type="EMBL" id="LSRX01000790">
    <property type="protein sequence ID" value="OLP88876.1"/>
    <property type="molecule type" value="Genomic_DNA"/>
</dbReference>
<keyword evidence="1" id="KW-1133">Transmembrane helix</keyword>